<dbReference type="Pfam" id="PF02104">
    <property type="entry name" value="SURF1"/>
    <property type="match status" value="1"/>
</dbReference>
<protein>
    <recommendedName>
        <fullName evidence="6">SURF1-like protein</fullName>
    </recommendedName>
</protein>
<keyword evidence="6" id="KW-1003">Cell membrane</keyword>
<gene>
    <name evidence="7" type="ORF">KFK14_10295</name>
</gene>
<feature type="transmembrane region" description="Helical" evidence="6">
    <location>
        <begin position="200"/>
        <end position="220"/>
    </location>
</feature>
<dbReference type="PANTHER" id="PTHR23427:SF2">
    <property type="entry name" value="SURFEIT LOCUS PROTEIN 1"/>
    <property type="match status" value="1"/>
</dbReference>
<evidence type="ECO:0000313" key="8">
    <source>
        <dbReference type="Proteomes" id="UP000681425"/>
    </source>
</evidence>
<comment type="similarity">
    <text evidence="2 6">Belongs to the SURF1 family.</text>
</comment>
<keyword evidence="8" id="KW-1185">Reference proteome</keyword>
<evidence type="ECO:0000313" key="7">
    <source>
        <dbReference type="EMBL" id="QUT08216.1"/>
    </source>
</evidence>
<evidence type="ECO:0000256" key="2">
    <source>
        <dbReference type="ARBA" id="ARBA00007165"/>
    </source>
</evidence>
<comment type="caution">
    <text evidence="6">Lacks conserved residue(s) required for the propagation of feature annotation.</text>
</comment>
<dbReference type="AlphaFoldDB" id="A0A975Q3X8"/>
<dbReference type="GO" id="GO:0005886">
    <property type="term" value="C:plasma membrane"/>
    <property type="evidence" value="ECO:0007669"/>
    <property type="project" value="UniProtKB-SubCell"/>
</dbReference>
<dbReference type="EMBL" id="CP073910">
    <property type="protein sequence ID" value="QUT08216.1"/>
    <property type="molecule type" value="Genomic_DNA"/>
</dbReference>
<dbReference type="PROSITE" id="PS50895">
    <property type="entry name" value="SURF1"/>
    <property type="match status" value="1"/>
</dbReference>
<dbReference type="PANTHER" id="PTHR23427">
    <property type="entry name" value="SURFEIT LOCUS PROTEIN"/>
    <property type="match status" value="1"/>
</dbReference>
<dbReference type="InterPro" id="IPR045214">
    <property type="entry name" value="Surf1/Surf4"/>
</dbReference>
<comment type="subcellular location">
    <subcellularLocation>
        <location evidence="6">Cell membrane</location>
        <topology evidence="6">Multi-pass membrane protein</topology>
    </subcellularLocation>
    <subcellularLocation>
        <location evidence="1">Membrane</location>
    </subcellularLocation>
</comment>
<dbReference type="CDD" id="cd06662">
    <property type="entry name" value="SURF1"/>
    <property type="match status" value="1"/>
</dbReference>
<dbReference type="Proteomes" id="UP000681425">
    <property type="component" value="Chromosome"/>
</dbReference>
<dbReference type="InterPro" id="IPR002994">
    <property type="entry name" value="Surf1/Shy1"/>
</dbReference>
<evidence type="ECO:0000256" key="5">
    <source>
        <dbReference type="ARBA" id="ARBA00023136"/>
    </source>
</evidence>
<name>A0A975Q3X8_9SPHN</name>
<keyword evidence="4 6" id="KW-1133">Transmembrane helix</keyword>
<reference evidence="7" key="1">
    <citation type="submission" date="2021-04" db="EMBL/GenBank/DDBJ databases">
        <title>Isolation of p-tert-butylphenol degrading bacteria Sphingobium phenoxybenzoativorans Tas13 from active sludge.</title>
        <authorList>
            <person name="Li Y."/>
        </authorList>
    </citation>
    <scope>NUCLEOTIDE SEQUENCE</scope>
    <source>
        <strain evidence="7">Tas13</strain>
    </source>
</reference>
<dbReference type="KEGG" id="spph:KFK14_10295"/>
<evidence type="ECO:0000256" key="1">
    <source>
        <dbReference type="ARBA" id="ARBA00004370"/>
    </source>
</evidence>
<evidence type="ECO:0000256" key="6">
    <source>
        <dbReference type="RuleBase" id="RU363076"/>
    </source>
</evidence>
<sequence>MTVALTGLLALLLVAGFVALGVWQVQRLAWKRALIASVDARIHAPPIAAPAPAEWPSITAQASEYRRISAQGVYRFDRQALVRASTARGSGYWVMTPLDTGRGFTILVNRGFVPPGWKAESGNRPAAVTGLLRITEPGGGFLRANDPATGRWYSRDVVAISRALRLDRTAPYFIDAQAAGGRDALPVGGMTVVSFPNNHLVYAITWFALALMTAGGYMLFLREERRLRAAGGGAA</sequence>
<organism evidence="7 8">
    <name type="scientific">Sphingobium phenoxybenzoativorans</name>
    <dbReference type="NCBI Taxonomy" id="1592790"/>
    <lineage>
        <taxon>Bacteria</taxon>
        <taxon>Pseudomonadati</taxon>
        <taxon>Pseudomonadota</taxon>
        <taxon>Alphaproteobacteria</taxon>
        <taxon>Sphingomonadales</taxon>
        <taxon>Sphingomonadaceae</taxon>
        <taxon>Sphingobium</taxon>
    </lineage>
</organism>
<evidence type="ECO:0000256" key="4">
    <source>
        <dbReference type="ARBA" id="ARBA00022989"/>
    </source>
</evidence>
<keyword evidence="5 6" id="KW-0472">Membrane</keyword>
<accession>A0A975Q3X8</accession>
<evidence type="ECO:0000256" key="3">
    <source>
        <dbReference type="ARBA" id="ARBA00022692"/>
    </source>
</evidence>
<proteinExistence type="inferred from homology"/>
<keyword evidence="3 6" id="KW-0812">Transmembrane</keyword>
<dbReference type="RefSeq" id="WP_212611115.1">
    <property type="nucleotide sequence ID" value="NZ_CP073910.1"/>
</dbReference>